<feature type="transmembrane region" description="Helical" evidence="7">
    <location>
        <begin position="182"/>
        <end position="207"/>
    </location>
</feature>
<dbReference type="Gene3D" id="1.20.81.30">
    <property type="entry name" value="Type II secretion system (T2SS), domain F"/>
    <property type="match status" value="2"/>
</dbReference>
<dbReference type="EMBL" id="JAAQYP010000028">
    <property type="protein sequence ID" value="NNA96930.1"/>
    <property type="molecule type" value="Genomic_DNA"/>
</dbReference>
<keyword evidence="6 7" id="KW-0472">Membrane</keyword>
<feature type="transmembrane region" description="Helical" evidence="7">
    <location>
        <begin position="126"/>
        <end position="153"/>
    </location>
</feature>
<evidence type="ECO:0000313" key="9">
    <source>
        <dbReference type="EMBL" id="NNA96930.1"/>
    </source>
</evidence>
<evidence type="ECO:0000256" key="5">
    <source>
        <dbReference type="ARBA" id="ARBA00022989"/>
    </source>
</evidence>
<dbReference type="Proteomes" id="UP000542111">
    <property type="component" value="Unassembled WGS sequence"/>
</dbReference>
<keyword evidence="4 7" id="KW-0812">Transmembrane</keyword>
<evidence type="ECO:0000256" key="2">
    <source>
        <dbReference type="ARBA" id="ARBA00005745"/>
    </source>
</evidence>
<dbReference type="AlphaFoldDB" id="A0A7Y1QMA3"/>
<keyword evidence="3" id="KW-1003">Cell membrane</keyword>
<comment type="subcellular location">
    <subcellularLocation>
        <location evidence="1">Cell membrane</location>
        <topology evidence="1">Multi-pass membrane protein</topology>
    </subcellularLocation>
</comment>
<feature type="domain" description="Type II secretion system protein GspF" evidence="8">
    <location>
        <begin position="248"/>
        <end position="369"/>
    </location>
</feature>
<dbReference type="InterPro" id="IPR042094">
    <property type="entry name" value="T2SS_GspF_sf"/>
</dbReference>
<dbReference type="PANTHER" id="PTHR30012">
    <property type="entry name" value="GENERAL SECRETION PATHWAY PROTEIN"/>
    <property type="match status" value="1"/>
</dbReference>
<evidence type="ECO:0000256" key="3">
    <source>
        <dbReference type="ARBA" id="ARBA00022475"/>
    </source>
</evidence>
<proteinExistence type="inferred from homology"/>
<dbReference type="InterPro" id="IPR003004">
    <property type="entry name" value="GspF/PilC"/>
</dbReference>
<sequence length="379" mass="41932">MLSDIRTTLNRWAEVFYAKQFGKNERIQFYESLMGILEDGVPLEEALLTVAKAFSDNGLKLHPVSLACRDIAQKVKGGKSLTISCDGWVPYDENSLIASGEDTGNLVQAFRDCVRIIEVRQRISKLVASATVFPSVVWSVMAALLYVIAVWMVPSMTRRSNPEAWTGVPAFLYALSNFVTHYGLVTLIGVVAFILISIATLPVFCGLQITAASPTWKLQLTKLLQILRVRAEKFPPWSVYKALHGSIFLLNMAVMLRSGINQLDALKTLQRNASPWLTERLSAIHYGVSAGKNFGTALKLAGHEFPDPMAMHFLEVLATRKGFAESMERFSNRWLEQTLQRVEAIAKSLIGVSSMAMGVMMILVVIGIFQLAGTVTETI</sequence>
<evidence type="ECO:0000256" key="4">
    <source>
        <dbReference type="ARBA" id="ARBA00022692"/>
    </source>
</evidence>
<dbReference type="PANTHER" id="PTHR30012:SF0">
    <property type="entry name" value="TYPE II SECRETION SYSTEM PROTEIN F-RELATED"/>
    <property type="match status" value="1"/>
</dbReference>
<dbReference type="GO" id="GO:0005886">
    <property type="term" value="C:plasma membrane"/>
    <property type="evidence" value="ECO:0007669"/>
    <property type="project" value="UniProtKB-SubCell"/>
</dbReference>
<comment type="caution">
    <text evidence="9">The sequence shown here is derived from an EMBL/GenBank/DDBJ whole genome shotgun (WGS) entry which is preliminary data.</text>
</comment>
<feature type="domain" description="Type II secretion system protein GspF" evidence="8">
    <location>
        <begin position="29"/>
        <end position="154"/>
    </location>
</feature>
<evidence type="ECO:0000256" key="6">
    <source>
        <dbReference type="ARBA" id="ARBA00023136"/>
    </source>
</evidence>
<dbReference type="RefSeq" id="WP_134939590.1">
    <property type="nucleotide sequence ID" value="NZ_JAAQYP010000028.1"/>
</dbReference>
<keyword evidence="5 7" id="KW-1133">Transmembrane helix</keyword>
<evidence type="ECO:0000256" key="1">
    <source>
        <dbReference type="ARBA" id="ARBA00004651"/>
    </source>
</evidence>
<name>A0A7Y1QMA3_9PSED</name>
<protein>
    <submittedName>
        <fullName evidence="9">Pilus assembly protein</fullName>
    </submittedName>
</protein>
<dbReference type="InterPro" id="IPR018076">
    <property type="entry name" value="T2SS_GspF_dom"/>
</dbReference>
<accession>A0A7Y1QMA3</accession>
<evidence type="ECO:0000259" key="8">
    <source>
        <dbReference type="Pfam" id="PF00482"/>
    </source>
</evidence>
<gene>
    <name evidence="9" type="ORF">HBO33_17305</name>
</gene>
<organism evidence="9 10">
    <name type="scientific">Pseudomonas gessardii</name>
    <dbReference type="NCBI Taxonomy" id="78544"/>
    <lineage>
        <taxon>Bacteria</taxon>
        <taxon>Pseudomonadati</taxon>
        <taxon>Pseudomonadota</taxon>
        <taxon>Gammaproteobacteria</taxon>
        <taxon>Pseudomonadales</taxon>
        <taxon>Pseudomonadaceae</taxon>
        <taxon>Pseudomonas</taxon>
    </lineage>
</organism>
<dbReference type="Pfam" id="PF00482">
    <property type="entry name" value="T2SSF"/>
    <property type="match status" value="2"/>
</dbReference>
<comment type="similarity">
    <text evidence="2">Belongs to the GSP F family.</text>
</comment>
<feature type="transmembrane region" description="Helical" evidence="7">
    <location>
        <begin position="349"/>
        <end position="372"/>
    </location>
</feature>
<reference evidence="9 10" key="1">
    <citation type="journal article" date="2020" name="Front. Microbiol.">
        <title>Genetic Organization of the aprX-lipA2 Operon Affects the Proteolytic Potential of Pseudomonas Species in Milk.</title>
        <authorList>
            <person name="Maier C."/>
            <person name="Huptas C."/>
            <person name="von Neubeck M."/>
            <person name="Scherer S."/>
            <person name="Wenning M."/>
            <person name="Lucking G."/>
        </authorList>
    </citation>
    <scope>NUCLEOTIDE SEQUENCE [LARGE SCALE GENOMIC DNA]</scope>
    <source>
        <strain evidence="9 10">G4779</strain>
    </source>
</reference>
<evidence type="ECO:0000256" key="7">
    <source>
        <dbReference type="SAM" id="Phobius"/>
    </source>
</evidence>
<evidence type="ECO:0000313" key="10">
    <source>
        <dbReference type="Proteomes" id="UP000542111"/>
    </source>
</evidence>